<protein>
    <submittedName>
        <fullName evidence="4">Uncharacterized protein</fullName>
    </submittedName>
</protein>
<proteinExistence type="predicted"/>
<accession>I3EKL0</accession>
<feature type="compositionally biased region" description="Polar residues" evidence="2">
    <location>
        <begin position="107"/>
        <end position="116"/>
    </location>
</feature>
<feature type="transmembrane region" description="Helical" evidence="3">
    <location>
        <begin position="217"/>
        <end position="235"/>
    </location>
</feature>
<feature type="non-terminal residue" evidence="4">
    <location>
        <position position="310"/>
    </location>
</feature>
<feature type="coiled-coil region" evidence="1">
    <location>
        <begin position="266"/>
        <end position="308"/>
    </location>
</feature>
<organism evidence="4 5">
    <name type="scientific">Nematocida parisii (strain ERTm3)</name>
    <name type="common">Nematode killer fungus</name>
    <dbReference type="NCBI Taxonomy" id="935791"/>
    <lineage>
        <taxon>Eukaryota</taxon>
        <taxon>Fungi</taxon>
        <taxon>Fungi incertae sedis</taxon>
        <taxon>Microsporidia</taxon>
        <taxon>Nematocida</taxon>
    </lineage>
</organism>
<dbReference type="HOGENOM" id="CLU_897391_0_0_1"/>
<evidence type="ECO:0000313" key="4">
    <source>
        <dbReference type="EMBL" id="EIJ89757.1"/>
    </source>
</evidence>
<dbReference type="OrthoDB" id="10610115at2759"/>
<feature type="region of interest" description="Disordered" evidence="2">
    <location>
        <begin position="70"/>
        <end position="116"/>
    </location>
</feature>
<name>I3EKL0_NEMP3</name>
<keyword evidence="1" id="KW-0175">Coiled coil</keyword>
<evidence type="ECO:0000256" key="3">
    <source>
        <dbReference type="SAM" id="Phobius"/>
    </source>
</evidence>
<dbReference type="Proteomes" id="UP000002872">
    <property type="component" value="Unassembled WGS sequence"/>
</dbReference>
<evidence type="ECO:0000256" key="1">
    <source>
        <dbReference type="SAM" id="Coils"/>
    </source>
</evidence>
<dbReference type="InParanoid" id="I3EKL0"/>
<keyword evidence="3" id="KW-0812">Transmembrane</keyword>
<feature type="compositionally biased region" description="Basic and acidic residues" evidence="2">
    <location>
        <begin position="70"/>
        <end position="88"/>
    </location>
</feature>
<dbReference type="EMBL" id="GL870876">
    <property type="protein sequence ID" value="EIJ89757.1"/>
    <property type="molecule type" value="Genomic_DNA"/>
</dbReference>
<keyword evidence="3" id="KW-1133">Transmembrane helix</keyword>
<keyword evidence="5" id="KW-1185">Reference proteome</keyword>
<sequence>MVKMTRRAKDPNRLTKIELCAILNKLGVSRITVRSTKKEIIDEFKRNKKQIEARQKEAIMILKELDSVKSKDKEKKKVEKRKSEEPNKGKRGKKGTDKPINAAAIPNNDSNDLNTPGINKQNQLSESGLTDLLEKKQIEQVSAQSKKKPVRVSHHGLLSKSKATVKEEDPAKEVNVFSKRVEEKQTNKQVNLATKARLYIQNIYTRRMFLKGRYSKILIVGVTVGVIATMAAYTLSTQKGHAGGTGVIESAKKYLVNKMHLRKQEADSVQAKLNEIAMAKKKLEDTKKEIELKKKEAAEREAKQAAELKA</sequence>
<dbReference type="AlphaFoldDB" id="I3EKL0"/>
<reference evidence="4" key="1">
    <citation type="submission" date="2011-01" db="EMBL/GenBank/DDBJ databases">
        <title>The Genome Sequence of Nematocida parisii strain ERTm3.</title>
        <authorList>
            <consortium name="The Broad Institute Genome Sequencing Platform"/>
            <consortium name="The Broad Institute Genome Sequencing Center for Infectious Disease"/>
            <person name="Cuomo C."/>
            <person name="Troemel E."/>
            <person name="Young S.K."/>
            <person name="Zeng Q."/>
            <person name="Gargeya S."/>
            <person name="Fitzgerald M."/>
            <person name="Haas B."/>
            <person name="Abouelleil A."/>
            <person name="Alvarado L."/>
            <person name="Arachchi H.M."/>
            <person name="Berlin A."/>
            <person name="Chapman S.B."/>
            <person name="Gearin G."/>
            <person name="Goldberg J."/>
            <person name="Griggs A."/>
            <person name="Gujja S."/>
            <person name="Hansen M."/>
            <person name="Heiman D."/>
            <person name="Howarth C."/>
            <person name="Larimer J."/>
            <person name="Lui A."/>
            <person name="MacDonald P.J.P."/>
            <person name="McCowen C."/>
            <person name="Montmayeur A."/>
            <person name="Murphy C."/>
            <person name="Neiman D."/>
            <person name="Pearson M."/>
            <person name="Priest M."/>
            <person name="Roberts A."/>
            <person name="Saif S."/>
            <person name="Shea T."/>
            <person name="Sisk P."/>
            <person name="Stolte C."/>
            <person name="Sykes S."/>
            <person name="Wortman J."/>
            <person name="Nusbaum C."/>
            <person name="Birren B."/>
        </authorList>
    </citation>
    <scope>NUCLEOTIDE SEQUENCE</scope>
    <source>
        <strain evidence="4">ERTm3</strain>
    </source>
</reference>
<keyword evidence="3" id="KW-0472">Membrane</keyword>
<gene>
    <name evidence="4" type="ORF">NEQG_00527</name>
</gene>
<evidence type="ECO:0000313" key="5">
    <source>
        <dbReference type="Proteomes" id="UP000002872"/>
    </source>
</evidence>
<evidence type="ECO:0000256" key="2">
    <source>
        <dbReference type="SAM" id="MobiDB-lite"/>
    </source>
</evidence>
<dbReference type="VEuPathDB" id="MicrosporidiaDB:NEQG_00527"/>